<evidence type="ECO:0000259" key="1">
    <source>
        <dbReference type="Pfam" id="PF01553"/>
    </source>
</evidence>
<dbReference type="SUPFAM" id="SSF69593">
    <property type="entry name" value="Glycerol-3-phosphate (1)-acyltransferase"/>
    <property type="match status" value="1"/>
</dbReference>
<evidence type="ECO:0000313" key="3">
    <source>
        <dbReference type="Proteomes" id="UP000831290"/>
    </source>
</evidence>
<proteinExistence type="predicted"/>
<dbReference type="PANTHER" id="PTHR30068:SF3">
    <property type="entry name" value="PHOSPHOLIPID_GLYCEROL ACYLTRANSFERASE DOMAIN-CONTAINING PROTEIN"/>
    <property type="match status" value="1"/>
</dbReference>
<sequence>MEHSTKFDQIRPFNDDEVHEALKQSVNHPIIKALLNFTFPDKDLEKVKEIVLSCHSIRDFQTKIIYNSVKNIIERTSEGFTHSGFEKLSPYTAYLFISNHRDIILDTSLLNVALYENNLVMTASAIGDNLVNKPFLLALSRLNRNFLIRRGLTPREMLGSSKLVSEYINNLLFKENRSVWIAQREGRTKDGNDRTQQGVLKMLALANTENSVMQYFKKLKIVPVSISYEFDPTDVLKMPELMAKHYDQEYVKSSNEDFNTILKGATGQKGRMNITAGRVIDAELDDIENSGEPANKQFQMLADIIDEKIYENYKLWPSKYIAYDLLNKTERFSDKYTEKEKRQFERRIERRVDTENEVALQNFLAMYANPVVNKLKYDKSKI</sequence>
<accession>A0A9E6ZRA2</accession>
<protein>
    <submittedName>
        <fullName evidence="2">1-acyl-sn-glycerol-3-phosphate acyltransferase</fullName>
    </submittedName>
</protein>
<dbReference type="GO" id="GO:0019698">
    <property type="term" value="P:D-galacturonate catabolic process"/>
    <property type="evidence" value="ECO:0007669"/>
    <property type="project" value="TreeGrafter"/>
</dbReference>
<dbReference type="AlphaFoldDB" id="A0A9E6ZRA2"/>
<dbReference type="GO" id="GO:0016746">
    <property type="term" value="F:acyltransferase activity"/>
    <property type="evidence" value="ECO:0007669"/>
    <property type="project" value="UniProtKB-KW"/>
</dbReference>
<name>A0A9E6ZRA2_9FLAO</name>
<feature type="domain" description="Phospholipid/glycerol acyltransferase" evidence="1">
    <location>
        <begin position="82"/>
        <end position="227"/>
    </location>
</feature>
<organism evidence="2 3">
    <name type="scientific">Abyssalbus ytuae</name>
    <dbReference type="NCBI Taxonomy" id="2926907"/>
    <lineage>
        <taxon>Bacteria</taxon>
        <taxon>Pseudomonadati</taxon>
        <taxon>Bacteroidota</taxon>
        <taxon>Flavobacteriia</taxon>
        <taxon>Flavobacteriales</taxon>
        <taxon>Flavobacteriaceae</taxon>
        <taxon>Abyssalbus</taxon>
    </lineage>
</organism>
<evidence type="ECO:0000313" key="2">
    <source>
        <dbReference type="EMBL" id="UOB19040.1"/>
    </source>
</evidence>
<keyword evidence="3" id="KW-1185">Reference proteome</keyword>
<reference evidence="2" key="1">
    <citation type="submission" date="2022-03" db="EMBL/GenBank/DDBJ databases">
        <title>Description of Abyssus ytuae gen. nov., sp. nov., a novel member of the family Flavobacteriaceae isolated from the sediment of Mariana Trench.</title>
        <authorList>
            <person name="Zhang J."/>
            <person name="Xu X."/>
        </authorList>
    </citation>
    <scope>NUCLEOTIDE SEQUENCE</scope>
    <source>
        <strain evidence="2">MT3330</strain>
    </source>
</reference>
<dbReference type="Proteomes" id="UP000831290">
    <property type="component" value="Chromosome"/>
</dbReference>
<keyword evidence="2" id="KW-0012">Acyltransferase</keyword>
<keyword evidence="2" id="KW-0808">Transferase</keyword>
<dbReference type="EMBL" id="CP094358">
    <property type="protein sequence ID" value="UOB19040.1"/>
    <property type="molecule type" value="Genomic_DNA"/>
</dbReference>
<gene>
    <name evidence="2" type="ORF">MQE35_07015</name>
</gene>
<dbReference type="InterPro" id="IPR002123">
    <property type="entry name" value="Plipid/glycerol_acylTrfase"/>
</dbReference>
<dbReference type="GO" id="GO:0042840">
    <property type="term" value="P:D-glucuronate catabolic process"/>
    <property type="evidence" value="ECO:0007669"/>
    <property type="project" value="TreeGrafter"/>
</dbReference>
<dbReference type="PANTHER" id="PTHR30068">
    <property type="entry name" value="URONATE ISOMERASE"/>
    <property type="match status" value="1"/>
</dbReference>
<dbReference type="KEGG" id="fbm:MQE35_07015"/>
<dbReference type="Pfam" id="PF01553">
    <property type="entry name" value="Acyltransferase"/>
    <property type="match status" value="1"/>
</dbReference>
<dbReference type="RefSeq" id="WP_255845657.1">
    <property type="nucleotide sequence ID" value="NZ_CP094358.1"/>
</dbReference>